<comment type="similarity">
    <text evidence="1">Belongs to the short-chain dehydrogenases/reductases (SDR) family.</text>
</comment>
<dbReference type="Gene3D" id="3.40.50.720">
    <property type="entry name" value="NAD(P)-binding Rossmann-like Domain"/>
    <property type="match status" value="1"/>
</dbReference>
<reference evidence="4" key="1">
    <citation type="submission" date="2015-10" db="EMBL/GenBank/DDBJ databases">
        <authorList>
            <person name="Regsiter A."/>
            <person name="william w."/>
        </authorList>
    </citation>
    <scope>NUCLEOTIDE SEQUENCE</scope>
    <source>
        <strain evidence="4">Montdore</strain>
    </source>
</reference>
<dbReference type="PANTHER" id="PTHR43976">
    <property type="entry name" value="SHORT CHAIN DEHYDROGENASE"/>
    <property type="match status" value="1"/>
</dbReference>
<dbReference type="InterPro" id="IPR036291">
    <property type="entry name" value="NAD(P)-bd_dom_sf"/>
</dbReference>
<sequence>MDTCQTSHNPESPTQPSPTSSNPYARTYLPASSEPPSSSKPALQTVWLIFGATGHLGRSICRVALARGDCVTAVGRNLPGEEVVMQGWHQMCQGLVCDVRVRDTVSKVFGSALEHWGRVDVVVNCTGYGIIGACEDQDEHEIRAQFETNLIGAANIFQLTLPYFRERGSGMYIVFSSTAGTLGTPGLGQRTAYCATKWAVEGLAESLMYEVEPLGIKVTIVVPGLSRRDEPDENLNGPAPMWGHFLLKPPADAYRATNSPAQHATRMIDWLKYKEPTSAIRIAEITWELGHSTHPPLRLFLGGHAVEAIRDRLRSTIEEVSLSLVYFFDASWWWWWEELFLAGMGISDMLTRIEDWKHLNFKGEDEGGGFLR</sequence>
<protein>
    <recommendedName>
        <fullName evidence="6">NAD(P)-binding protein</fullName>
    </recommendedName>
</protein>
<dbReference type="SUPFAM" id="SSF51735">
    <property type="entry name" value="NAD(P)-binding Rossmann-fold domains"/>
    <property type="match status" value="1"/>
</dbReference>
<evidence type="ECO:0008006" key="6">
    <source>
        <dbReference type="Google" id="ProtNLM"/>
    </source>
</evidence>
<evidence type="ECO:0000313" key="4">
    <source>
        <dbReference type="EMBL" id="CUS11902.1"/>
    </source>
</evidence>
<name>A0A292PWB8_9PEZI</name>
<evidence type="ECO:0000313" key="5">
    <source>
        <dbReference type="Proteomes" id="UP001412239"/>
    </source>
</evidence>
<dbReference type="InterPro" id="IPR051911">
    <property type="entry name" value="SDR_oxidoreductase"/>
</dbReference>
<organism evidence="4 5">
    <name type="scientific">Tuber aestivum</name>
    <name type="common">summer truffle</name>
    <dbReference type="NCBI Taxonomy" id="59557"/>
    <lineage>
        <taxon>Eukaryota</taxon>
        <taxon>Fungi</taxon>
        <taxon>Dikarya</taxon>
        <taxon>Ascomycota</taxon>
        <taxon>Pezizomycotina</taxon>
        <taxon>Pezizomycetes</taxon>
        <taxon>Pezizales</taxon>
        <taxon>Tuberaceae</taxon>
        <taxon>Tuber</taxon>
    </lineage>
</organism>
<accession>A0A292PWB8</accession>
<dbReference type="EMBL" id="LN891008">
    <property type="protein sequence ID" value="CUS11902.1"/>
    <property type="molecule type" value="Genomic_DNA"/>
</dbReference>
<keyword evidence="5" id="KW-1185">Reference proteome</keyword>
<keyword evidence="2" id="KW-0560">Oxidoreductase</keyword>
<dbReference type="Proteomes" id="UP001412239">
    <property type="component" value="Unassembled WGS sequence"/>
</dbReference>
<evidence type="ECO:0000256" key="3">
    <source>
        <dbReference type="SAM" id="MobiDB-lite"/>
    </source>
</evidence>
<dbReference type="InterPro" id="IPR002347">
    <property type="entry name" value="SDR_fam"/>
</dbReference>
<dbReference type="GO" id="GO:0016491">
    <property type="term" value="F:oxidoreductase activity"/>
    <property type="evidence" value="ECO:0007669"/>
    <property type="project" value="UniProtKB-KW"/>
</dbReference>
<dbReference type="PANTHER" id="PTHR43976:SF16">
    <property type="entry name" value="SHORT-CHAIN DEHYDROGENASE_REDUCTASE FAMILY PROTEIN"/>
    <property type="match status" value="1"/>
</dbReference>
<dbReference type="AlphaFoldDB" id="A0A292PWB8"/>
<evidence type="ECO:0000256" key="2">
    <source>
        <dbReference type="ARBA" id="ARBA00023002"/>
    </source>
</evidence>
<feature type="region of interest" description="Disordered" evidence="3">
    <location>
        <begin position="1"/>
        <end position="39"/>
    </location>
</feature>
<proteinExistence type="inferred from homology"/>
<dbReference type="PRINTS" id="PR00081">
    <property type="entry name" value="GDHRDH"/>
</dbReference>
<gene>
    <name evidence="4" type="ORF">GSTUAT00003950001</name>
</gene>
<feature type="compositionally biased region" description="Low complexity" evidence="3">
    <location>
        <begin position="9"/>
        <end position="23"/>
    </location>
</feature>
<evidence type="ECO:0000256" key="1">
    <source>
        <dbReference type="ARBA" id="ARBA00006484"/>
    </source>
</evidence>
<dbReference type="Pfam" id="PF00106">
    <property type="entry name" value="adh_short"/>
    <property type="match status" value="1"/>
</dbReference>
<feature type="compositionally biased region" description="Low complexity" evidence="3">
    <location>
        <begin position="30"/>
        <end position="39"/>
    </location>
</feature>